<gene>
    <name evidence="5" type="ORF">CKO42_02540</name>
</gene>
<evidence type="ECO:0000256" key="2">
    <source>
        <dbReference type="ARBA" id="ARBA00020756"/>
    </source>
</evidence>
<protein>
    <recommendedName>
        <fullName evidence="2">V-type ATP synthase subunit E</fullName>
    </recommendedName>
</protein>
<evidence type="ECO:0000256" key="1">
    <source>
        <dbReference type="ARBA" id="ARBA00005901"/>
    </source>
</evidence>
<dbReference type="InterPro" id="IPR038495">
    <property type="entry name" value="ATPase_E_C"/>
</dbReference>
<evidence type="ECO:0000313" key="5">
    <source>
        <dbReference type="EMBL" id="MBK1617348.1"/>
    </source>
</evidence>
<dbReference type="Pfam" id="PF01991">
    <property type="entry name" value="vATP-synt_E"/>
    <property type="match status" value="1"/>
</dbReference>
<keyword evidence="4" id="KW-0406">Ion transport</keyword>
<name>A0A9X0W5G4_9GAMM</name>
<dbReference type="GO" id="GO:0033178">
    <property type="term" value="C:proton-transporting two-sector ATPase complex, catalytic domain"/>
    <property type="evidence" value="ECO:0007669"/>
    <property type="project" value="InterPro"/>
</dbReference>
<accession>A0A9X0W5G4</accession>
<dbReference type="GO" id="GO:0046961">
    <property type="term" value="F:proton-transporting ATPase activity, rotational mechanism"/>
    <property type="evidence" value="ECO:0007669"/>
    <property type="project" value="InterPro"/>
</dbReference>
<dbReference type="InterPro" id="IPR002842">
    <property type="entry name" value="ATPase_V1_Esu"/>
</dbReference>
<proteinExistence type="inferred from homology"/>
<evidence type="ECO:0000313" key="6">
    <source>
        <dbReference type="Proteomes" id="UP001138768"/>
    </source>
</evidence>
<dbReference type="EMBL" id="NRRY01000003">
    <property type="protein sequence ID" value="MBK1617348.1"/>
    <property type="molecule type" value="Genomic_DNA"/>
</dbReference>
<evidence type="ECO:0000256" key="4">
    <source>
        <dbReference type="ARBA" id="ARBA00023065"/>
    </source>
</evidence>
<comment type="caution">
    <text evidence="5">The sequence shown here is derived from an EMBL/GenBank/DDBJ whole genome shotgun (WGS) entry which is preliminary data.</text>
</comment>
<keyword evidence="3" id="KW-0813">Transport</keyword>
<comment type="similarity">
    <text evidence="1">Belongs to the V-ATPase E subunit family.</text>
</comment>
<keyword evidence="6" id="KW-1185">Reference proteome</keyword>
<sequence>MTTQADQLENAILARAERLAKEYRERAQRSRDSILREAAEKLRLREQREEAIAKTLGDRAYRQQVQAEELKLQSHLDLVRWNLVREVEGRLAEQMLAYAKDSAAYLQTLTGFIEAALAEIEHEEVAVRANNADRKLLKTHWADLVSRLPSGTQVKLSEEPIEALGGVMIESSDGRIRVDNTFEGRVARLQARLQQVILERLVPSGFDTGSIFGG</sequence>
<reference evidence="5 6" key="1">
    <citation type="journal article" date="2020" name="Microorganisms">
        <title>Osmotic Adaptation and Compatible Solute Biosynthesis of Phototrophic Bacteria as Revealed from Genome Analyses.</title>
        <authorList>
            <person name="Imhoff J.F."/>
            <person name="Rahn T."/>
            <person name="Kunzel S."/>
            <person name="Keller A."/>
            <person name="Neulinger S.C."/>
        </authorList>
    </citation>
    <scope>NUCLEOTIDE SEQUENCE [LARGE SCALE GENOMIC DNA]</scope>
    <source>
        <strain evidence="5 6">DSM 25653</strain>
    </source>
</reference>
<dbReference type="RefSeq" id="WP_200238199.1">
    <property type="nucleotide sequence ID" value="NZ_NRRY01000003.1"/>
</dbReference>
<dbReference type="Gene3D" id="3.30.2320.30">
    <property type="entry name" value="ATP synthase, E subunit, C-terminal"/>
    <property type="match status" value="1"/>
</dbReference>
<organism evidence="5 6">
    <name type="scientific">Lamprobacter modestohalophilus</name>
    <dbReference type="NCBI Taxonomy" id="1064514"/>
    <lineage>
        <taxon>Bacteria</taxon>
        <taxon>Pseudomonadati</taxon>
        <taxon>Pseudomonadota</taxon>
        <taxon>Gammaproteobacteria</taxon>
        <taxon>Chromatiales</taxon>
        <taxon>Chromatiaceae</taxon>
        <taxon>Lamprobacter</taxon>
    </lineage>
</organism>
<evidence type="ECO:0000256" key="3">
    <source>
        <dbReference type="ARBA" id="ARBA00022448"/>
    </source>
</evidence>
<dbReference type="AlphaFoldDB" id="A0A9X0W5G4"/>
<dbReference type="SUPFAM" id="SSF160527">
    <property type="entry name" value="V-type ATPase subunit E-like"/>
    <property type="match status" value="1"/>
</dbReference>
<dbReference type="Proteomes" id="UP001138768">
    <property type="component" value="Unassembled WGS sequence"/>
</dbReference>